<evidence type="ECO:0000313" key="2">
    <source>
        <dbReference type="EMBL" id="OLY83024.1"/>
    </source>
</evidence>
<comment type="caution">
    <text evidence="2">The sequence shown here is derived from an EMBL/GenBank/DDBJ whole genome shotgun (WGS) entry which is preliminary data.</text>
</comment>
<accession>A0A1R0H1M0</accession>
<reference evidence="2 3" key="1">
    <citation type="journal article" date="2016" name="Mol. Biol. Evol.">
        <title>Genome-Wide Survey of Gut Fungi (Harpellales) Reveals the First Horizontally Transferred Ubiquitin Gene from a Mosquito Host.</title>
        <authorList>
            <person name="Wang Y."/>
            <person name="White M.M."/>
            <person name="Kvist S."/>
            <person name="Moncalvo J.M."/>
        </authorList>
    </citation>
    <scope>NUCLEOTIDE SEQUENCE [LARGE SCALE GENOMIC DNA]</scope>
    <source>
        <strain evidence="2 3">ALG-7-W6</strain>
    </source>
</reference>
<evidence type="ECO:0000256" key="1">
    <source>
        <dbReference type="SAM" id="MobiDB-lite"/>
    </source>
</evidence>
<feature type="region of interest" description="Disordered" evidence="1">
    <location>
        <begin position="386"/>
        <end position="405"/>
    </location>
</feature>
<proteinExistence type="predicted"/>
<organism evidence="2 3">
    <name type="scientific">Smittium mucronatum</name>
    <dbReference type="NCBI Taxonomy" id="133383"/>
    <lineage>
        <taxon>Eukaryota</taxon>
        <taxon>Fungi</taxon>
        <taxon>Fungi incertae sedis</taxon>
        <taxon>Zoopagomycota</taxon>
        <taxon>Kickxellomycotina</taxon>
        <taxon>Harpellomycetes</taxon>
        <taxon>Harpellales</taxon>
        <taxon>Legeriomycetaceae</taxon>
        <taxon>Smittium</taxon>
    </lineage>
</organism>
<dbReference type="EMBL" id="LSSL01001113">
    <property type="protein sequence ID" value="OLY83024.1"/>
    <property type="molecule type" value="Genomic_DNA"/>
</dbReference>
<sequence length="438" mass="49650">MDNIAKINETAISYVSARSDFNVDLILALSCEILRQRITFLLDSSTLNIISQNKQYFINKSKLSENSSSYEFIQYEDISMGDELENAIKKFGLVCQWQADECSAYFFEKINSSSLIRIQDKVASNTPFYKITPENDLQALVILEQEKTPTTTNTFAIVLVFEKDEWKIFNSLCIKDFHNLIDSVWFSSLQLAQNDHSPVKNEPPNPADPFLQKDSNEDQDSYWDSYDLEGQDQDKNNDSKAPINNKRSLNSEDEYWNNYDIVDPATESKDTKHINLKHKPSPDHYEKISRNLILSIGDLNSSLGLNGLNFQDLDLDLDPVSITTNSNSQIATPLIDDVQKPLPHNSKNTPVQLPLIAPTNSQLKPHKVTENLEHLGMSYIDLPESYPRSNALPSDSNNSSPSQSNLHLSQMFKSMSYFAKAHGISRDTFLKLASDSFP</sequence>
<keyword evidence="3" id="KW-1185">Reference proteome</keyword>
<name>A0A1R0H1M0_9FUNG</name>
<protein>
    <submittedName>
        <fullName evidence="2">Uncharacterized protein</fullName>
    </submittedName>
</protein>
<feature type="compositionally biased region" description="Acidic residues" evidence="1">
    <location>
        <begin position="217"/>
        <end position="231"/>
    </location>
</feature>
<evidence type="ECO:0000313" key="3">
    <source>
        <dbReference type="Proteomes" id="UP000187455"/>
    </source>
</evidence>
<gene>
    <name evidence="2" type="ORF">AYI68_g2847</name>
</gene>
<dbReference type="Proteomes" id="UP000187455">
    <property type="component" value="Unassembled WGS sequence"/>
</dbReference>
<dbReference type="OrthoDB" id="5736179at2759"/>
<feature type="region of interest" description="Disordered" evidence="1">
    <location>
        <begin position="195"/>
        <end position="249"/>
    </location>
</feature>
<feature type="compositionally biased region" description="Low complexity" evidence="1">
    <location>
        <begin position="389"/>
        <end position="405"/>
    </location>
</feature>
<dbReference type="AlphaFoldDB" id="A0A1R0H1M0"/>